<dbReference type="RefSeq" id="WP_093035529.1">
    <property type="nucleotide sequence ID" value="NZ_FOAG01000005.1"/>
</dbReference>
<proteinExistence type="inferred from homology"/>
<accession>A0A1H7PXB0</accession>
<dbReference type="Pfam" id="PF00535">
    <property type="entry name" value="Glycos_transf_2"/>
    <property type="match status" value="1"/>
</dbReference>
<dbReference type="GO" id="GO:0016757">
    <property type="term" value="F:glycosyltransferase activity"/>
    <property type="evidence" value="ECO:0007669"/>
    <property type="project" value="UniProtKB-KW"/>
</dbReference>
<dbReference type="EMBL" id="FOAG01000005">
    <property type="protein sequence ID" value="SEL40372.1"/>
    <property type="molecule type" value="Genomic_DNA"/>
</dbReference>
<dbReference type="SUPFAM" id="SSF53448">
    <property type="entry name" value="Nucleotide-diphospho-sugar transferases"/>
    <property type="match status" value="1"/>
</dbReference>
<dbReference type="InterPro" id="IPR029044">
    <property type="entry name" value="Nucleotide-diphossugar_trans"/>
</dbReference>
<keyword evidence="2" id="KW-0328">Glycosyltransferase</keyword>
<dbReference type="InterPro" id="IPR050834">
    <property type="entry name" value="Glycosyltransf_2"/>
</dbReference>
<organism evidence="5 6">
    <name type="scientific">Roseovarius azorensis</name>
    <dbReference type="NCBI Taxonomy" id="1287727"/>
    <lineage>
        <taxon>Bacteria</taxon>
        <taxon>Pseudomonadati</taxon>
        <taxon>Pseudomonadota</taxon>
        <taxon>Alphaproteobacteria</taxon>
        <taxon>Rhodobacterales</taxon>
        <taxon>Roseobacteraceae</taxon>
        <taxon>Roseovarius</taxon>
    </lineage>
</organism>
<evidence type="ECO:0000256" key="1">
    <source>
        <dbReference type="ARBA" id="ARBA00006739"/>
    </source>
</evidence>
<evidence type="ECO:0000256" key="2">
    <source>
        <dbReference type="ARBA" id="ARBA00022676"/>
    </source>
</evidence>
<reference evidence="5 6" key="1">
    <citation type="submission" date="2016-10" db="EMBL/GenBank/DDBJ databases">
        <authorList>
            <person name="de Groot N.N."/>
        </authorList>
    </citation>
    <scope>NUCLEOTIDE SEQUENCE [LARGE SCALE GENOMIC DNA]</scope>
    <source>
        <strain evidence="5 6">DSM 100674</strain>
    </source>
</reference>
<sequence length="324" mass="35950">MGGEAVTARPPVVASQARIAILMAVRNGAAHLREQLDSIAAQTHANWHILASDDGSQDHSRVILSEFAARDGGLTVLEGPQAGAAANFLFLIRQLGQYGDDEGWTAFSDQDDVWYPARLERGLAALSHVPETTPALFCSRLTITDPQLRPLRRSPSRPRPPGFCNALVQNIAAGNTILLNLAATRLIVAAAVEVQDLVIHDWWIYQIVSGVGGVVVHDDAALVLYRQHSGNQIGANDTLRARGKRMMMVLRGQFRLWNDINIRALQGSAHRFTPENQALLEGFARMRDSRFCLHRLWRLWRLGLYRQHLPGSCALWLSALLRRL</sequence>
<evidence type="ECO:0000259" key="4">
    <source>
        <dbReference type="Pfam" id="PF00535"/>
    </source>
</evidence>
<gene>
    <name evidence="5" type="ORF">SAMN05443999_105115</name>
</gene>
<name>A0A1H7PXB0_9RHOB</name>
<dbReference type="AlphaFoldDB" id="A0A1H7PXB0"/>
<dbReference type="Gene3D" id="3.90.550.10">
    <property type="entry name" value="Spore Coat Polysaccharide Biosynthesis Protein SpsA, Chain A"/>
    <property type="match status" value="1"/>
</dbReference>
<comment type="similarity">
    <text evidence="1">Belongs to the glycosyltransferase 2 family.</text>
</comment>
<dbReference type="PANTHER" id="PTHR43685">
    <property type="entry name" value="GLYCOSYLTRANSFERASE"/>
    <property type="match status" value="1"/>
</dbReference>
<evidence type="ECO:0000313" key="6">
    <source>
        <dbReference type="Proteomes" id="UP000199582"/>
    </source>
</evidence>
<dbReference type="Proteomes" id="UP000199582">
    <property type="component" value="Unassembled WGS sequence"/>
</dbReference>
<feature type="domain" description="Glycosyltransferase 2-like" evidence="4">
    <location>
        <begin position="21"/>
        <end position="128"/>
    </location>
</feature>
<dbReference type="PANTHER" id="PTHR43685:SF5">
    <property type="entry name" value="GLYCOSYLTRANSFERASE EPSE-RELATED"/>
    <property type="match status" value="1"/>
</dbReference>
<protein>
    <submittedName>
        <fullName evidence="5">Glycosyl transferase family 2</fullName>
    </submittedName>
</protein>
<dbReference type="OrthoDB" id="9802649at2"/>
<evidence type="ECO:0000256" key="3">
    <source>
        <dbReference type="ARBA" id="ARBA00022679"/>
    </source>
</evidence>
<keyword evidence="6" id="KW-1185">Reference proteome</keyword>
<dbReference type="InterPro" id="IPR001173">
    <property type="entry name" value="Glyco_trans_2-like"/>
</dbReference>
<evidence type="ECO:0000313" key="5">
    <source>
        <dbReference type="EMBL" id="SEL40372.1"/>
    </source>
</evidence>
<dbReference type="STRING" id="1287727.SAMN05443999_105115"/>
<keyword evidence="3 5" id="KW-0808">Transferase</keyword>